<proteinExistence type="predicted"/>
<keyword evidence="2" id="KW-0812">Transmembrane</keyword>
<gene>
    <name evidence="3" type="ORF">ETP43_00560</name>
</gene>
<organism evidence="3 4">
    <name type="scientific">Blautia faecicola</name>
    <dbReference type="NCBI Taxonomy" id="2509240"/>
    <lineage>
        <taxon>Bacteria</taxon>
        <taxon>Bacillati</taxon>
        <taxon>Bacillota</taxon>
        <taxon>Clostridia</taxon>
        <taxon>Lachnospirales</taxon>
        <taxon>Lachnospiraceae</taxon>
        <taxon>Blautia</taxon>
    </lineage>
</organism>
<evidence type="ECO:0000313" key="3">
    <source>
        <dbReference type="EMBL" id="RXS73888.1"/>
    </source>
</evidence>
<dbReference type="SUPFAM" id="SSF82185">
    <property type="entry name" value="Histone H3 K4-specific methyltransferase SET7/9 N-terminal domain"/>
    <property type="match status" value="3"/>
</dbReference>
<keyword evidence="1" id="KW-0677">Repeat</keyword>
<dbReference type="Proteomes" id="UP000290106">
    <property type="component" value="Unassembled WGS sequence"/>
</dbReference>
<dbReference type="AlphaFoldDB" id="A0A4Q1REG2"/>
<dbReference type="SMART" id="SM00698">
    <property type="entry name" value="MORN"/>
    <property type="match status" value="8"/>
</dbReference>
<sequence length="454" mass="50260">MAELEQDKISEEDVKKLENNNVVDPIISPEEEYNKALKRRKRISVWGLVLLIATEITITGGLGERINADHLQNRVVREHEMRSSGQIQLTKGLYEGETDFGYFSGKGQFSFNTGAEYTGNWKQNQLDGKGTLRVPNEGTYEGKFTSSKKSGKGIFTWDDGAVYEGEWKNDKMCGQGVYTTPEGINFSGTFKDNSFDDGKCTFENDTGSYSLTYKSGVIEKASIEYSDGSKYVGECDAKELNGTGKLTFVSGDIYEGNFQNGCRNGQGVYTWASGDKYDGEWETDQMEGSGTYTYSNGGYASGTFDKNTFVNGSYHIENDFGNYTFTITDGEPTDVEMSLANGTTYSGAMSDGKLSGQAQIKYSNEDQYNGNVSNGQKSGQGTYTWTSGASYEGNWSEDKMNGDGTYFYPSDEKGYKLTGSFKNGKPNGECQYYTDSSTHYQTDWANGKCVKIYE</sequence>
<dbReference type="EMBL" id="SDKC01000001">
    <property type="protein sequence ID" value="RXS73888.1"/>
    <property type="molecule type" value="Genomic_DNA"/>
</dbReference>
<evidence type="ECO:0000256" key="2">
    <source>
        <dbReference type="SAM" id="Phobius"/>
    </source>
</evidence>
<accession>A0A4Q1REG2</accession>
<dbReference type="Pfam" id="PF02493">
    <property type="entry name" value="MORN"/>
    <property type="match status" value="8"/>
</dbReference>
<dbReference type="RefSeq" id="WP_129256753.1">
    <property type="nucleotide sequence ID" value="NZ_SDKC01000001.1"/>
</dbReference>
<keyword evidence="2" id="KW-0472">Membrane</keyword>
<reference evidence="3 4" key="1">
    <citation type="submission" date="2019-01" db="EMBL/GenBank/DDBJ databases">
        <title>Blautia sp. nov. KGMB01111 isolated human feces.</title>
        <authorList>
            <person name="Park J.-E."/>
            <person name="Kim J.-S."/>
            <person name="Park S.-H."/>
        </authorList>
    </citation>
    <scope>NUCLEOTIDE SEQUENCE [LARGE SCALE GENOMIC DNA]</scope>
    <source>
        <strain evidence="3 4">KGMB01111</strain>
    </source>
</reference>
<evidence type="ECO:0008006" key="5">
    <source>
        <dbReference type="Google" id="ProtNLM"/>
    </source>
</evidence>
<name>A0A4Q1REG2_9FIRM</name>
<evidence type="ECO:0000256" key="1">
    <source>
        <dbReference type="ARBA" id="ARBA00022737"/>
    </source>
</evidence>
<evidence type="ECO:0000313" key="4">
    <source>
        <dbReference type="Proteomes" id="UP000290106"/>
    </source>
</evidence>
<keyword evidence="2" id="KW-1133">Transmembrane helix</keyword>
<feature type="transmembrane region" description="Helical" evidence="2">
    <location>
        <begin position="43"/>
        <end position="63"/>
    </location>
</feature>
<protein>
    <recommendedName>
        <fullName evidence="5">MORN motif</fullName>
    </recommendedName>
</protein>
<dbReference type="PANTHER" id="PTHR43215">
    <property type="entry name" value="RADIAL SPOKE HEAD 1 HOMOLOG"/>
    <property type="match status" value="1"/>
</dbReference>
<dbReference type="Gene3D" id="2.20.110.10">
    <property type="entry name" value="Histone H3 K4-specific methyltransferase SET7/9 N-terminal domain"/>
    <property type="match status" value="5"/>
</dbReference>
<keyword evidence="4" id="KW-1185">Reference proteome</keyword>
<dbReference type="PANTHER" id="PTHR43215:SF14">
    <property type="entry name" value="RADIAL SPOKE HEAD 1 HOMOLOG"/>
    <property type="match status" value="1"/>
</dbReference>
<comment type="caution">
    <text evidence="3">The sequence shown here is derived from an EMBL/GenBank/DDBJ whole genome shotgun (WGS) entry which is preliminary data.</text>
</comment>
<dbReference type="OrthoDB" id="86212at2"/>
<dbReference type="InterPro" id="IPR003409">
    <property type="entry name" value="MORN"/>
</dbReference>